<dbReference type="Pfam" id="PF00487">
    <property type="entry name" value="FA_desaturase"/>
    <property type="match status" value="1"/>
</dbReference>
<feature type="domain" description="Cytochrome b5 heme-binding" evidence="2">
    <location>
        <begin position="78"/>
        <end position="141"/>
    </location>
</feature>
<keyword evidence="1" id="KW-0812">Transmembrane</keyword>
<dbReference type="PANTHER" id="PTHR19353:SF15">
    <property type="entry name" value="CYTOCHROME B5 HEME-BINDING DOMAIN-CONTAINING PROTEIN"/>
    <property type="match status" value="1"/>
</dbReference>
<keyword evidence="1" id="KW-0472">Membrane</keyword>
<evidence type="ECO:0008006" key="6">
    <source>
        <dbReference type="Google" id="ProtNLM"/>
    </source>
</evidence>
<sequence>MSPSSEPICHSGNLSADHTTIDFDSPCPWLQPYDSFEFFSSSGFALFGVVLSTVVFGVVWLIQRYGPYIFTEAKSPRHRKKDDRLLTHIHSKWYDLSSFEHPGGPVALSLVHRRDGTALFESHHPFMTRGKLMKILSKYEVAKEDESKLGCELMDPKDGGHYVWDGIENDKFYSDLKSLLSSYFGAIAKERGVSLSEAAKATPARWCLIISLITSFFASIPSFVRGNWVCLFLTPLLAWVAAVNYWHDGLHFSLSTDWRINAWLPYLFPYFSSPWMWYHEHVIGHHSYPNVDHKDPDLAHAPQLMREHKSIKWRPSHSSQARWQHVLGVWSVALAGLSLLNDAKANLKLSYNNVVPYNSMSKPRFAVHILGRIGYIFLLHIWPYFKLPLWKAIIWATVPGIMLSICFMVNTQINHLTDHCSHASDRNFYKHQIVTAQNFGNGSLFCYYFSGGLNYQIEHHLFPNINHCHLPALAPAVKELCHKHNVPYHHVSGYCDAIRTHFAHTANMAKKPE</sequence>
<dbReference type="SUPFAM" id="SSF55856">
    <property type="entry name" value="Cytochrome b5-like heme/steroid binding domain"/>
    <property type="match status" value="1"/>
</dbReference>
<evidence type="ECO:0000259" key="3">
    <source>
        <dbReference type="Pfam" id="PF00487"/>
    </source>
</evidence>
<feature type="domain" description="Fatty acid desaturase" evidence="3">
    <location>
        <begin position="227"/>
        <end position="491"/>
    </location>
</feature>
<evidence type="ECO:0000313" key="5">
    <source>
        <dbReference type="Proteomes" id="UP001516023"/>
    </source>
</evidence>
<dbReference type="InterPro" id="IPR005804">
    <property type="entry name" value="FA_desaturase_dom"/>
</dbReference>
<dbReference type="PIRSF" id="PIRSF015921">
    <property type="entry name" value="FA_sphinglp_des"/>
    <property type="match status" value="1"/>
</dbReference>
<proteinExistence type="predicted"/>
<comment type="caution">
    <text evidence="4">The sequence shown here is derived from an EMBL/GenBank/DDBJ whole genome shotgun (WGS) entry which is preliminary data.</text>
</comment>
<feature type="transmembrane region" description="Helical" evidence="1">
    <location>
        <begin position="365"/>
        <end position="383"/>
    </location>
</feature>
<dbReference type="AlphaFoldDB" id="A0ABD3PXJ1"/>
<keyword evidence="5" id="KW-1185">Reference proteome</keyword>
<dbReference type="InterPro" id="IPR001199">
    <property type="entry name" value="Cyt_B5-like_heme/steroid-bd"/>
</dbReference>
<keyword evidence="1" id="KW-1133">Transmembrane helix</keyword>
<name>A0ABD3PXJ1_9STRA</name>
<dbReference type="EMBL" id="JABMIG020000121">
    <property type="protein sequence ID" value="KAL3790860.1"/>
    <property type="molecule type" value="Genomic_DNA"/>
</dbReference>
<accession>A0ABD3PXJ1</accession>
<evidence type="ECO:0000256" key="1">
    <source>
        <dbReference type="SAM" id="Phobius"/>
    </source>
</evidence>
<organism evidence="4 5">
    <name type="scientific">Cyclotella cryptica</name>
    <dbReference type="NCBI Taxonomy" id="29204"/>
    <lineage>
        <taxon>Eukaryota</taxon>
        <taxon>Sar</taxon>
        <taxon>Stramenopiles</taxon>
        <taxon>Ochrophyta</taxon>
        <taxon>Bacillariophyta</taxon>
        <taxon>Coscinodiscophyceae</taxon>
        <taxon>Thalassiosirophycidae</taxon>
        <taxon>Stephanodiscales</taxon>
        <taxon>Stephanodiscaceae</taxon>
        <taxon>Cyclotella</taxon>
    </lineage>
</organism>
<dbReference type="InterPro" id="IPR036400">
    <property type="entry name" value="Cyt_B5-like_heme/steroid_sf"/>
</dbReference>
<dbReference type="Proteomes" id="UP001516023">
    <property type="component" value="Unassembled WGS sequence"/>
</dbReference>
<evidence type="ECO:0000259" key="2">
    <source>
        <dbReference type="Pfam" id="PF00173"/>
    </source>
</evidence>
<dbReference type="PANTHER" id="PTHR19353">
    <property type="entry name" value="FATTY ACID DESATURASE 2"/>
    <property type="match status" value="1"/>
</dbReference>
<dbReference type="CDD" id="cd03506">
    <property type="entry name" value="Delta6-FADS-like"/>
    <property type="match status" value="1"/>
</dbReference>
<feature type="transmembrane region" description="Helical" evidence="1">
    <location>
        <begin position="38"/>
        <end position="62"/>
    </location>
</feature>
<reference evidence="4 5" key="1">
    <citation type="journal article" date="2020" name="G3 (Bethesda)">
        <title>Improved Reference Genome for Cyclotella cryptica CCMP332, a Model for Cell Wall Morphogenesis, Salinity Adaptation, and Lipid Production in Diatoms (Bacillariophyta).</title>
        <authorList>
            <person name="Roberts W.R."/>
            <person name="Downey K.M."/>
            <person name="Ruck E.C."/>
            <person name="Traller J.C."/>
            <person name="Alverson A.J."/>
        </authorList>
    </citation>
    <scope>NUCLEOTIDE SEQUENCE [LARGE SCALE GENOMIC DNA]</scope>
    <source>
        <strain evidence="4 5">CCMP332</strain>
    </source>
</reference>
<dbReference type="InterPro" id="IPR012171">
    <property type="entry name" value="Fatty_acid_desaturase"/>
</dbReference>
<evidence type="ECO:0000313" key="4">
    <source>
        <dbReference type="EMBL" id="KAL3790860.1"/>
    </source>
</evidence>
<dbReference type="Pfam" id="PF00173">
    <property type="entry name" value="Cyt-b5"/>
    <property type="match status" value="1"/>
</dbReference>
<gene>
    <name evidence="4" type="ORF">HJC23_004490</name>
</gene>
<dbReference type="Gene3D" id="3.10.120.10">
    <property type="entry name" value="Cytochrome b5-like heme/steroid binding domain"/>
    <property type="match status" value="1"/>
</dbReference>
<protein>
    <recommendedName>
        <fullName evidence="6">Fatty acid desaturase domain-containing protein</fullName>
    </recommendedName>
</protein>
<feature type="transmembrane region" description="Helical" evidence="1">
    <location>
        <begin position="389"/>
        <end position="409"/>
    </location>
</feature>